<sequence length="55" mass="6352">MIKGTHQWKILFLSIISCDTQESAVYAEYILDSHYNTSESGYWIILKRGNREGGQ</sequence>
<dbReference type="AlphaFoldDB" id="A0A0A8YMB9"/>
<proteinExistence type="predicted"/>
<evidence type="ECO:0000313" key="2">
    <source>
        <dbReference type="EMBL" id="JAD26215.1"/>
    </source>
</evidence>
<evidence type="ECO:0008006" key="3">
    <source>
        <dbReference type="Google" id="ProtNLM"/>
    </source>
</evidence>
<accession>A0A0A8YMB9</accession>
<evidence type="ECO:0000256" key="1">
    <source>
        <dbReference type="SAM" id="SignalP"/>
    </source>
</evidence>
<dbReference type="EMBL" id="GBRH01271680">
    <property type="protein sequence ID" value="JAD26215.1"/>
    <property type="molecule type" value="Transcribed_RNA"/>
</dbReference>
<name>A0A0A8YMB9_ARUDO</name>
<protein>
    <recommendedName>
        <fullName evidence="3">Lipoprotein</fullName>
    </recommendedName>
</protein>
<reference evidence="2" key="1">
    <citation type="submission" date="2014-09" db="EMBL/GenBank/DDBJ databases">
        <authorList>
            <person name="Magalhaes I.L.F."/>
            <person name="Oliveira U."/>
            <person name="Santos F.R."/>
            <person name="Vidigal T.H.D.A."/>
            <person name="Brescovit A.D."/>
            <person name="Santos A.J."/>
        </authorList>
    </citation>
    <scope>NUCLEOTIDE SEQUENCE</scope>
    <source>
        <tissue evidence="2">Shoot tissue taken approximately 20 cm above the soil surface</tissue>
    </source>
</reference>
<feature type="signal peptide" evidence="1">
    <location>
        <begin position="1"/>
        <end position="20"/>
    </location>
</feature>
<reference evidence="2" key="2">
    <citation type="journal article" date="2015" name="Data Brief">
        <title>Shoot transcriptome of the giant reed, Arundo donax.</title>
        <authorList>
            <person name="Barrero R.A."/>
            <person name="Guerrero F.D."/>
            <person name="Moolhuijzen P."/>
            <person name="Goolsby J.A."/>
            <person name="Tidwell J."/>
            <person name="Bellgard S.E."/>
            <person name="Bellgard M.I."/>
        </authorList>
    </citation>
    <scope>NUCLEOTIDE SEQUENCE</scope>
    <source>
        <tissue evidence="2">Shoot tissue taken approximately 20 cm above the soil surface</tissue>
    </source>
</reference>
<organism evidence="2">
    <name type="scientific">Arundo donax</name>
    <name type="common">Giant reed</name>
    <name type="synonym">Donax arundinaceus</name>
    <dbReference type="NCBI Taxonomy" id="35708"/>
    <lineage>
        <taxon>Eukaryota</taxon>
        <taxon>Viridiplantae</taxon>
        <taxon>Streptophyta</taxon>
        <taxon>Embryophyta</taxon>
        <taxon>Tracheophyta</taxon>
        <taxon>Spermatophyta</taxon>
        <taxon>Magnoliopsida</taxon>
        <taxon>Liliopsida</taxon>
        <taxon>Poales</taxon>
        <taxon>Poaceae</taxon>
        <taxon>PACMAD clade</taxon>
        <taxon>Arundinoideae</taxon>
        <taxon>Arundineae</taxon>
        <taxon>Arundo</taxon>
    </lineage>
</organism>
<feature type="chain" id="PRO_5002042196" description="Lipoprotein" evidence="1">
    <location>
        <begin position="21"/>
        <end position="55"/>
    </location>
</feature>
<keyword evidence="1" id="KW-0732">Signal</keyword>